<name>A0A4P7KT20_9GAMM</name>
<dbReference type="Proteomes" id="UP001177592">
    <property type="component" value="Chromosome"/>
</dbReference>
<evidence type="ECO:0000313" key="5">
    <source>
        <dbReference type="Proteomes" id="UP001177592"/>
    </source>
</evidence>
<dbReference type="RefSeq" id="WP_026821613.1">
    <property type="nucleotide sequence ID" value="NZ_CP038613.1"/>
</dbReference>
<feature type="compositionally biased region" description="Polar residues" evidence="1">
    <location>
        <begin position="15"/>
        <end position="26"/>
    </location>
</feature>
<dbReference type="GeneID" id="96876841"/>
<dbReference type="Proteomes" id="UP000295134">
    <property type="component" value="Chromosome"/>
</dbReference>
<gene>
    <name evidence="2" type="ORF">ArsFIN_16850</name>
    <name evidence="3" type="ORF">QE258_07770</name>
</gene>
<dbReference type="EMBL" id="CP123523">
    <property type="protein sequence ID" value="WGM07150.1"/>
    <property type="molecule type" value="Genomic_DNA"/>
</dbReference>
<sequence>MSEFFRQPGFGSEMKGSSQKTSQVYQGQSVYQASNNIGTNIKKGDQYYLDGQHKNHLELFDKRGDFKAVLNLDGTINQVKTEAGKGRKL</sequence>
<reference evidence="3" key="2">
    <citation type="submission" date="2023-04" db="EMBL/GenBank/DDBJ databases">
        <title>Genome dynamics across the evolutionary transition to endosymbiosis.</title>
        <authorList>
            <person name="Siozios S."/>
            <person name="Nadal-Jimenez P."/>
            <person name="Azagi T."/>
            <person name="Sprong H."/>
            <person name="Frost C.L."/>
            <person name="Parratt S.R."/>
            <person name="Taylor G."/>
            <person name="Brettell L."/>
            <person name="Lew K.C."/>
            <person name="Croft L."/>
            <person name="King K.C."/>
            <person name="Brockhurst M.A."/>
            <person name="Hypsa V."/>
            <person name="Novakova E."/>
            <person name="Darby A.C."/>
            <person name="Hurst G.D.D."/>
        </authorList>
    </citation>
    <scope>NUCLEOTIDE SEQUENCE</scope>
    <source>
        <strain evidence="3">ANv_CAN</strain>
    </source>
</reference>
<organism evidence="2 4">
    <name type="scientific">Arsenophonus nasoniae</name>
    <name type="common">son-killer infecting Nasonia vitripennis</name>
    <dbReference type="NCBI Taxonomy" id="638"/>
    <lineage>
        <taxon>Bacteria</taxon>
        <taxon>Pseudomonadati</taxon>
        <taxon>Pseudomonadota</taxon>
        <taxon>Gammaproteobacteria</taxon>
        <taxon>Enterobacterales</taxon>
        <taxon>Morganellaceae</taxon>
        <taxon>Arsenophonus</taxon>
    </lineage>
</organism>
<evidence type="ECO:0000313" key="2">
    <source>
        <dbReference type="EMBL" id="QBY43121.1"/>
    </source>
</evidence>
<proteinExistence type="predicted"/>
<dbReference type="KEGG" id="ans:ArsFIN_16850"/>
<feature type="region of interest" description="Disordered" evidence="1">
    <location>
        <begin position="1"/>
        <end position="26"/>
    </location>
</feature>
<dbReference type="EMBL" id="CP038613">
    <property type="protein sequence ID" value="QBY43121.1"/>
    <property type="molecule type" value="Genomic_DNA"/>
</dbReference>
<evidence type="ECO:0000313" key="4">
    <source>
        <dbReference type="Proteomes" id="UP000295134"/>
    </source>
</evidence>
<reference evidence="2 4" key="1">
    <citation type="submission" date="2019-03" db="EMBL/GenBank/DDBJ databases">
        <title>Long-read sequencing reveals hyperdense prophage content in a complex bacterial symbiont genome.</title>
        <authorList>
            <person name="Frost C.L."/>
            <person name="Siozios S."/>
            <person name="Nadal-Jimenez P."/>
            <person name="Brockhurst M.A."/>
            <person name="King K.C."/>
            <person name="Darby A.C."/>
            <person name="Hurst G.D.D."/>
        </authorList>
    </citation>
    <scope>NUCLEOTIDE SEQUENCE [LARGE SCALE GENOMIC DNA]</scope>
    <source>
        <strain evidence="2 4">FIN</strain>
    </source>
</reference>
<evidence type="ECO:0000313" key="3">
    <source>
        <dbReference type="EMBL" id="WGM07150.1"/>
    </source>
</evidence>
<keyword evidence="5" id="KW-1185">Reference proteome</keyword>
<accession>A0A4P7KT20</accession>
<evidence type="ECO:0000256" key="1">
    <source>
        <dbReference type="SAM" id="MobiDB-lite"/>
    </source>
</evidence>
<dbReference type="AlphaFoldDB" id="A0A4P7KT20"/>
<protein>
    <submittedName>
        <fullName evidence="2">Uncharacterized protein</fullName>
    </submittedName>
</protein>